<organism evidence="2 4">
    <name type="scientific">Heterodera trifolii</name>
    <dbReference type="NCBI Taxonomy" id="157864"/>
    <lineage>
        <taxon>Eukaryota</taxon>
        <taxon>Metazoa</taxon>
        <taxon>Ecdysozoa</taxon>
        <taxon>Nematoda</taxon>
        <taxon>Chromadorea</taxon>
        <taxon>Rhabditida</taxon>
        <taxon>Tylenchina</taxon>
        <taxon>Tylenchomorpha</taxon>
        <taxon>Tylenchoidea</taxon>
        <taxon>Heteroderidae</taxon>
        <taxon>Heteroderinae</taxon>
        <taxon>Heterodera</taxon>
    </lineage>
</organism>
<dbReference type="EMBL" id="JBICBT010001265">
    <property type="protein sequence ID" value="KAL3075951.1"/>
    <property type="molecule type" value="Genomic_DNA"/>
</dbReference>
<evidence type="ECO:0000313" key="1">
    <source>
        <dbReference type="EMBL" id="KAL3075951.1"/>
    </source>
</evidence>
<sequence>MENRPPKRPFPFSIDDILDISQPQKLRQGFLINQLLGVVQTGEGGTTSSKKLPNDFVEKLDCTVEHVPKFHFTKVKSRFIIKDVPADPEELLSAIFQYCFDEAKKDCRAKGSEPTHIGCIISSPLLTGGDIPIPLRQITDNTINTILNQFIKVAQSKKQQNLTLWGEPFTISITSVDRSSLPLKRQIKGGARRSIAPVHHRIHDNFLIKATMVAKTRGWPRWKFYDYLHDRYGQRQLQNDTLRLMVQIAAPLNLEAYDTDTYVPRLLNHWNNAQRQHRFSVFIFGATGHYRPLYKYGTDDYNTPLILYFNNTHFDGVQKISGLFGKPYCLECERPYTRASKHAQSCKARCLLCSRAGPDFPCPSEDNFHRLCTACNKKFQNNDCYQHHLRSNFCKQSKKCRDCGVVWNVKDNQRNGRKGHVCGEKFCQLCNNFHNSERGCFIQQIEPNEQIMSYRFVAFDLETMQHQSVDPMHPDRRNHEPNFVSAKVSCPKCIDNGNWRTQTAGCIVCGPHRTVAFCQRPFNNTDIDKIVVSDNPLQAFVGWLINDLPINFDTYAYSHFGGRFDMVITFQGGKSMSTGSTTGKTTTELTYYGSV</sequence>
<name>A0ABD2IMM0_9BILA</name>
<evidence type="ECO:0000313" key="3">
    <source>
        <dbReference type="EMBL" id="KAL3120450.1"/>
    </source>
</evidence>
<reference evidence="2 4" key="1">
    <citation type="submission" date="2024-10" db="EMBL/GenBank/DDBJ databases">
        <authorList>
            <person name="Kim D."/>
        </authorList>
    </citation>
    <scope>NUCLEOTIDE SEQUENCE [LARGE SCALE GENOMIC DNA]</scope>
    <source>
        <strain evidence="2">BH-2024</strain>
    </source>
</reference>
<proteinExistence type="predicted"/>
<dbReference type="Proteomes" id="UP001620626">
    <property type="component" value="Unassembled WGS sequence"/>
</dbReference>
<dbReference type="AlphaFoldDB" id="A0ABD2IMM0"/>
<protein>
    <submittedName>
        <fullName evidence="2">Uncharacterized protein</fullName>
    </submittedName>
</protein>
<evidence type="ECO:0000313" key="4">
    <source>
        <dbReference type="Proteomes" id="UP001620626"/>
    </source>
</evidence>
<evidence type="ECO:0000313" key="2">
    <source>
        <dbReference type="EMBL" id="KAL3078525.1"/>
    </source>
</evidence>
<keyword evidence="4" id="KW-1185">Reference proteome</keyword>
<accession>A0ABD2IMM0</accession>
<dbReference type="EMBL" id="JBICBT010001205">
    <property type="protein sequence ID" value="KAL3078525.1"/>
    <property type="molecule type" value="Genomic_DNA"/>
</dbReference>
<comment type="caution">
    <text evidence="2">The sequence shown here is derived from an EMBL/GenBank/DDBJ whole genome shotgun (WGS) entry which is preliminary data.</text>
</comment>
<dbReference type="EMBL" id="JBICBT010000210">
    <property type="protein sequence ID" value="KAL3120450.1"/>
    <property type="molecule type" value="Genomic_DNA"/>
</dbReference>
<gene>
    <name evidence="3" type="ORF">niasHT_000480</name>
    <name evidence="2" type="ORF">niasHT_036873</name>
    <name evidence="1" type="ORF">niasHT_037204</name>
</gene>